<feature type="compositionally biased region" description="Low complexity" evidence="5">
    <location>
        <begin position="52"/>
        <end position="64"/>
    </location>
</feature>
<organism evidence="7 8">
    <name type="scientific">Aureobasidium melanogenum</name>
    <name type="common">Aureobasidium pullulans var. melanogenum</name>
    <dbReference type="NCBI Taxonomy" id="46634"/>
    <lineage>
        <taxon>Eukaryota</taxon>
        <taxon>Fungi</taxon>
        <taxon>Dikarya</taxon>
        <taxon>Ascomycota</taxon>
        <taxon>Pezizomycotina</taxon>
        <taxon>Dothideomycetes</taxon>
        <taxon>Dothideomycetidae</taxon>
        <taxon>Dothideales</taxon>
        <taxon>Saccotheciaceae</taxon>
        <taxon>Aureobasidium</taxon>
    </lineage>
</organism>
<dbReference type="SUPFAM" id="SSF63380">
    <property type="entry name" value="Riboflavin synthase domain-like"/>
    <property type="match status" value="1"/>
</dbReference>
<dbReference type="InterPro" id="IPR023173">
    <property type="entry name" value="NADPH_Cyt_P450_Rdtase_alpha"/>
</dbReference>
<dbReference type="InterPro" id="IPR001433">
    <property type="entry name" value="OxRdtase_FAD/NAD-bd"/>
</dbReference>
<evidence type="ECO:0000313" key="8">
    <source>
        <dbReference type="Proteomes" id="UP000779574"/>
    </source>
</evidence>
<dbReference type="EMBL" id="JAHFXF010000287">
    <property type="protein sequence ID" value="KAG9690951.1"/>
    <property type="molecule type" value="Genomic_DNA"/>
</dbReference>
<feature type="domain" description="FAD-binding FR-type" evidence="6">
    <location>
        <begin position="233"/>
        <end position="508"/>
    </location>
</feature>
<reference evidence="7" key="1">
    <citation type="journal article" date="2021" name="J Fungi (Basel)">
        <title>Virulence traits and population genomics of the black yeast Aureobasidium melanogenum.</title>
        <authorList>
            <person name="Cernosa A."/>
            <person name="Sun X."/>
            <person name="Gostincar C."/>
            <person name="Fang C."/>
            <person name="Gunde-Cimerman N."/>
            <person name="Song Z."/>
        </authorList>
    </citation>
    <scope>NUCLEOTIDE SEQUENCE</scope>
    <source>
        <strain evidence="7">EXF-9911</strain>
    </source>
</reference>
<accession>A0A9P8EJ44</accession>
<dbReference type="GO" id="GO:0050667">
    <property type="term" value="P:homocysteine metabolic process"/>
    <property type="evidence" value="ECO:0007669"/>
    <property type="project" value="TreeGrafter"/>
</dbReference>
<dbReference type="Pfam" id="PF00667">
    <property type="entry name" value="FAD_binding_1"/>
    <property type="match status" value="1"/>
</dbReference>
<dbReference type="PANTHER" id="PTHR19384">
    <property type="entry name" value="NITRIC OXIDE SYNTHASE-RELATED"/>
    <property type="match status" value="1"/>
</dbReference>
<dbReference type="InterPro" id="IPR023210">
    <property type="entry name" value="NADP_OxRdtase_dom"/>
</dbReference>
<dbReference type="GO" id="GO:0009086">
    <property type="term" value="P:methionine biosynthetic process"/>
    <property type="evidence" value="ECO:0007669"/>
    <property type="project" value="TreeGrafter"/>
</dbReference>
<evidence type="ECO:0000256" key="3">
    <source>
        <dbReference type="ARBA" id="ARBA00022827"/>
    </source>
</evidence>
<comment type="cofactor">
    <cofactor evidence="1">
        <name>FAD</name>
        <dbReference type="ChEBI" id="CHEBI:57692"/>
    </cofactor>
</comment>
<evidence type="ECO:0000256" key="5">
    <source>
        <dbReference type="SAM" id="MobiDB-lite"/>
    </source>
</evidence>
<dbReference type="InterPro" id="IPR039261">
    <property type="entry name" value="FNR_nucleotide-bd"/>
</dbReference>
<dbReference type="Pfam" id="PF00175">
    <property type="entry name" value="NAD_binding_1"/>
    <property type="match status" value="1"/>
</dbReference>
<reference evidence="7" key="2">
    <citation type="submission" date="2021-08" db="EMBL/GenBank/DDBJ databases">
        <authorList>
            <person name="Gostincar C."/>
            <person name="Sun X."/>
            <person name="Song Z."/>
            <person name="Gunde-Cimerman N."/>
        </authorList>
    </citation>
    <scope>NUCLEOTIDE SEQUENCE</scope>
    <source>
        <strain evidence="7">EXF-9911</strain>
    </source>
</reference>
<feature type="region of interest" description="Disordered" evidence="5">
    <location>
        <begin position="1"/>
        <end position="115"/>
    </location>
</feature>
<dbReference type="PROSITE" id="PS51384">
    <property type="entry name" value="FAD_FR"/>
    <property type="match status" value="1"/>
</dbReference>
<dbReference type="InterPro" id="IPR017938">
    <property type="entry name" value="Riboflavin_synthase-like_b-brl"/>
</dbReference>
<dbReference type="GO" id="GO:0050660">
    <property type="term" value="F:flavin adenine dinucleotide binding"/>
    <property type="evidence" value="ECO:0007669"/>
    <property type="project" value="TreeGrafter"/>
</dbReference>
<protein>
    <submittedName>
        <fullName evidence="7">FAD binding protein</fullName>
    </submittedName>
</protein>
<keyword evidence="4" id="KW-0560">Oxidoreductase</keyword>
<dbReference type="InterPro" id="IPR017927">
    <property type="entry name" value="FAD-bd_FR_type"/>
</dbReference>
<dbReference type="PANTHER" id="PTHR19384:SF84">
    <property type="entry name" value="METHIONINE SYNTHASE REDUCTASE"/>
    <property type="match status" value="1"/>
</dbReference>
<proteinExistence type="predicted"/>
<name>A0A9P8EJ44_AURME</name>
<dbReference type="GO" id="GO:0030586">
    <property type="term" value="F:[methionine synthase] reductase (NADPH) activity"/>
    <property type="evidence" value="ECO:0007669"/>
    <property type="project" value="TreeGrafter"/>
</dbReference>
<dbReference type="SUPFAM" id="SSF51430">
    <property type="entry name" value="NAD(P)-linked oxidoreductase"/>
    <property type="match status" value="1"/>
</dbReference>
<keyword evidence="3" id="KW-0274">FAD</keyword>
<dbReference type="Gene3D" id="3.40.50.80">
    <property type="entry name" value="Nucleotide-binding domain of ferredoxin-NADP reductase (FNR) module"/>
    <property type="match status" value="1"/>
</dbReference>
<dbReference type="Pfam" id="PF00248">
    <property type="entry name" value="Aldo_ket_red"/>
    <property type="match status" value="1"/>
</dbReference>
<gene>
    <name evidence="7" type="ORF">KCU76_g7788</name>
</gene>
<evidence type="ECO:0000256" key="2">
    <source>
        <dbReference type="ARBA" id="ARBA00022630"/>
    </source>
</evidence>
<dbReference type="Gene3D" id="2.40.30.10">
    <property type="entry name" value="Translation factors"/>
    <property type="match status" value="1"/>
</dbReference>
<dbReference type="InterPro" id="IPR036812">
    <property type="entry name" value="NAD(P)_OxRdtase_dom_sf"/>
</dbReference>
<feature type="compositionally biased region" description="Basic and acidic residues" evidence="5">
    <location>
        <begin position="94"/>
        <end position="109"/>
    </location>
</feature>
<dbReference type="FunFam" id="1.20.990.10:FF:000007">
    <property type="entry name" value="Methionine synthase reductase"/>
    <property type="match status" value="1"/>
</dbReference>
<keyword evidence="2" id="KW-0285">Flavoprotein</keyword>
<dbReference type="GO" id="GO:0005829">
    <property type="term" value="C:cytosol"/>
    <property type="evidence" value="ECO:0007669"/>
    <property type="project" value="TreeGrafter"/>
</dbReference>
<dbReference type="Gene3D" id="1.20.990.10">
    <property type="entry name" value="NADPH-cytochrome p450 Reductase, Chain A, domain 3"/>
    <property type="match status" value="1"/>
</dbReference>
<dbReference type="PRINTS" id="PR00371">
    <property type="entry name" value="FPNCR"/>
</dbReference>
<feature type="non-terminal residue" evidence="7">
    <location>
        <position position="1"/>
    </location>
</feature>
<dbReference type="Gene3D" id="3.20.20.100">
    <property type="entry name" value="NADP-dependent oxidoreductase domain"/>
    <property type="match status" value="1"/>
</dbReference>
<sequence>MPRRHSLSSFTMTTHTHKHIPTSATSHPDNPIPTEPVSIPQGTMSPSKRSVHSQSQSPRSSGDSLGDSMAWSEGTLESGISTPSTELYDQFEDMTPKDKKSSTETEGTKRRASTHLITSSSDDIRKLLGTGETGTAFLQNYCCGAAANCCKLKVLRPDTTQPGFILVVLPDNDAFRALNLKINALTLDTGLSELVELPKPKYSLESVSKDEANSHHSTVDVHPPTFVQPHPPYDVYSAPVLHARQLTNEGAEKRTVHFDIDITDYPKEGDIDFKVGGAVGICPPNDADVVDSIFNRIGTPKFLRDKAVMLKTEGGRWPTIWGDEKPRELLTTRRELLTWCVDIASSAPTKQLFRVLGEYADAKNERKILEYMASAQGQGAFCDLRVGPNITLLQLLEAFPSSRPPFEMLLGCLNQLMPRFYSLSNDPHVSSDREGLAGRRLIEFAVTVHENQNWDGKMRTGVGSGYLERVARRFIDAEKKAKQSGGEVEMPSVRIPMFRGLMANPLSKKFNSDGPMIMIGAGVGMAPFRGFILNRLRNSKCANKIWLIQGVRDSTLDEIYSGELGDHEKEVKKVVQSRAKPPPVSQEDAGVVDIQPKKGGEVTGKVVSESQANKAAKYVQDEVRLQADIVWFVINALDGRIFVCGSSRGMGEGVEEALIDVAMDKGNLNFEEAKDFWAQKRDDGQYVAETCSILPTMVKTLPFGSSGLEVNSPGFGAMGLSFGLGSNLTFDQAEPVLLKAIELGCTFWDTAVVYAAGINETLLGDFIRKHNVRDKVFIASKCGFAVFEKAGVTNSVEHIEKYIDGTIERLGFTPNLYYLHRVDPNTPLEESIPALDQLRKTGKTRFIGLSECSASTLRKANAIARIDAVQAEYSAFETVHETDGLIDATRELGVAYVAYSPLGHGWLVDEFPFKTPDDFAADDFRRSSPKFQGDNFYKNRDIVEEIKKLANKKGCSITQVALAWVAAQGFIAIPGTTKAHRLEENWASRDVELTAEEKVEMRRIIDNAKPHGNRYSEANQKLVGH</sequence>
<dbReference type="GO" id="GO:0010181">
    <property type="term" value="F:FMN binding"/>
    <property type="evidence" value="ECO:0007669"/>
    <property type="project" value="TreeGrafter"/>
</dbReference>
<evidence type="ECO:0000313" key="7">
    <source>
        <dbReference type="EMBL" id="KAG9690951.1"/>
    </source>
</evidence>
<dbReference type="InterPro" id="IPR003097">
    <property type="entry name" value="CysJ-like_FAD-binding"/>
</dbReference>
<evidence type="ECO:0000259" key="6">
    <source>
        <dbReference type="PROSITE" id="PS51384"/>
    </source>
</evidence>
<dbReference type="InterPro" id="IPR001709">
    <property type="entry name" value="Flavoprot_Pyr_Nucl_cyt_Rdtase"/>
</dbReference>
<dbReference type="AlphaFoldDB" id="A0A9P8EJ44"/>
<feature type="compositionally biased region" description="Polar residues" evidence="5">
    <location>
        <begin position="78"/>
        <end position="87"/>
    </location>
</feature>
<comment type="caution">
    <text evidence="7">The sequence shown here is derived from an EMBL/GenBank/DDBJ whole genome shotgun (WGS) entry which is preliminary data.</text>
</comment>
<evidence type="ECO:0000256" key="1">
    <source>
        <dbReference type="ARBA" id="ARBA00001974"/>
    </source>
</evidence>
<dbReference type="SUPFAM" id="SSF52343">
    <property type="entry name" value="Ferredoxin reductase-like, C-terminal NADP-linked domain"/>
    <property type="match status" value="1"/>
</dbReference>
<evidence type="ECO:0000256" key="4">
    <source>
        <dbReference type="ARBA" id="ARBA00023002"/>
    </source>
</evidence>
<dbReference type="Proteomes" id="UP000779574">
    <property type="component" value="Unassembled WGS sequence"/>
</dbReference>